<name>A0A6N2L116_SALVM</name>
<accession>A0A6N2L116</accession>
<gene>
    <name evidence="1" type="ORF">SVIM_LOCUS161043</name>
</gene>
<dbReference type="AlphaFoldDB" id="A0A6N2L116"/>
<dbReference type="EMBL" id="CAADRP010000990">
    <property type="protein sequence ID" value="VFU34004.1"/>
    <property type="molecule type" value="Genomic_DNA"/>
</dbReference>
<proteinExistence type="predicted"/>
<protein>
    <submittedName>
        <fullName evidence="1">Uncharacterized protein</fullName>
    </submittedName>
</protein>
<reference evidence="1" key="1">
    <citation type="submission" date="2019-03" db="EMBL/GenBank/DDBJ databases">
        <authorList>
            <person name="Mank J."/>
            <person name="Almeida P."/>
        </authorList>
    </citation>
    <scope>NUCLEOTIDE SEQUENCE</scope>
    <source>
        <strain evidence="1">78183</strain>
    </source>
</reference>
<evidence type="ECO:0000313" key="1">
    <source>
        <dbReference type="EMBL" id="VFU34004.1"/>
    </source>
</evidence>
<organism evidence="1">
    <name type="scientific">Salix viminalis</name>
    <name type="common">Common osier</name>
    <name type="synonym">Basket willow</name>
    <dbReference type="NCBI Taxonomy" id="40686"/>
    <lineage>
        <taxon>Eukaryota</taxon>
        <taxon>Viridiplantae</taxon>
        <taxon>Streptophyta</taxon>
        <taxon>Embryophyta</taxon>
        <taxon>Tracheophyta</taxon>
        <taxon>Spermatophyta</taxon>
        <taxon>Magnoliopsida</taxon>
        <taxon>eudicotyledons</taxon>
        <taxon>Gunneridae</taxon>
        <taxon>Pentapetalae</taxon>
        <taxon>rosids</taxon>
        <taxon>fabids</taxon>
        <taxon>Malpighiales</taxon>
        <taxon>Salicaceae</taxon>
        <taxon>Saliceae</taxon>
        <taxon>Salix</taxon>
    </lineage>
</organism>
<sequence>MTPKSLHEINGKLTQMSVAPILVHCSCTSTGLSWNQYDFIWELVSASILFDLLCSGRTSLPPHLDDGYSRHLEGTQQKKCCLLCVNDQSRSFLAHGKHQS</sequence>